<evidence type="ECO:0000313" key="3">
    <source>
        <dbReference type="Proteomes" id="UP000593567"/>
    </source>
</evidence>
<dbReference type="AlphaFoldDB" id="A0A7J7JGX1"/>
<feature type="chain" id="PRO_5029737225" evidence="1">
    <location>
        <begin position="18"/>
        <end position="259"/>
    </location>
</feature>
<dbReference type="SUPFAM" id="SSF58113">
    <property type="entry name" value="Apolipoprotein A-I"/>
    <property type="match status" value="1"/>
</dbReference>
<feature type="signal peptide" evidence="1">
    <location>
        <begin position="1"/>
        <end position="17"/>
    </location>
</feature>
<protein>
    <submittedName>
        <fullName evidence="2">Uncharacterized protein</fullName>
    </submittedName>
</protein>
<dbReference type="Gene3D" id="1.20.120.20">
    <property type="entry name" value="Apolipoprotein"/>
    <property type="match status" value="1"/>
</dbReference>
<dbReference type="OrthoDB" id="3883941at2759"/>
<keyword evidence="1" id="KW-0732">Signal</keyword>
<name>A0A7J7JGX1_BUGNE</name>
<accession>A0A7J7JGX1</accession>
<evidence type="ECO:0000256" key="1">
    <source>
        <dbReference type="SAM" id="SignalP"/>
    </source>
</evidence>
<dbReference type="EMBL" id="VXIV02002524">
    <property type="protein sequence ID" value="KAF6024851.1"/>
    <property type="molecule type" value="Genomic_DNA"/>
</dbReference>
<proteinExistence type="predicted"/>
<keyword evidence="3" id="KW-1185">Reference proteome</keyword>
<sequence>MCGFIIYILAVLGTVLEHLNKEGLVGKREESSFLSKVKEHLQAGFGKLQQIKEGLHAAFKKGVQKLTGKIADLSALKKVDQDADKEIDAAVDEFNKEGNKGRFAMAKAIAGKIRDIFKAGMDKLRERFGKKVEERALFGFDSLSDAWEKAKGHLTNLGGSIADTFKPHIDSLKQGIASLGEQAKTHAGNLVNAAKDSFDDLKTKLAGHVDTLKGHAATLGTHATDALNALKAAVSGIASQVASNVADTVKDAVSDVVSN</sequence>
<evidence type="ECO:0000313" key="2">
    <source>
        <dbReference type="EMBL" id="KAF6024851.1"/>
    </source>
</evidence>
<dbReference type="Proteomes" id="UP000593567">
    <property type="component" value="Unassembled WGS sequence"/>
</dbReference>
<organism evidence="2 3">
    <name type="scientific">Bugula neritina</name>
    <name type="common">Brown bryozoan</name>
    <name type="synonym">Sertularia neritina</name>
    <dbReference type="NCBI Taxonomy" id="10212"/>
    <lineage>
        <taxon>Eukaryota</taxon>
        <taxon>Metazoa</taxon>
        <taxon>Spiralia</taxon>
        <taxon>Lophotrochozoa</taxon>
        <taxon>Bryozoa</taxon>
        <taxon>Gymnolaemata</taxon>
        <taxon>Cheilostomatida</taxon>
        <taxon>Flustrina</taxon>
        <taxon>Buguloidea</taxon>
        <taxon>Bugulidae</taxon>
        <taxon>Bugula</taxon>
    </lineage>
</organism>
<gene>
    <name evidence="2" type="ORF">EB796_016838</name>
</gene>
<reference evidence="2" key="1">
    <citation type="submission" date="2020-06" db="EMBL/GenBank/DDBJ databases">
        <title>Draft genome of Bugula neritina, a colonial animal packing powerful symbionts and potential medicines.</title>
        <authorList>
            <person name="Rayko M."/>
        </authorList>
    </citation>
    <scope>NUCLEOTIDE SEQUENCE [LARGE SCALE GENOMIC DNA]</scope>
    <source>
        <strain evidence="2">Kwan_BN1</strain>
    </source>
</reference>
<comment type="caution">
    <text evidence="2">The sequence shown here is derived from an EMBL/GenBank/DDBJ whole genome shotgun (WGS) entry which is preliminary data.</text>
</comment>